<evidence type="ECO:0000256" key="1">
    <source>
        <dbReference type="SAM" id="SignalP"/>
    </source>
</evidence>
<keyword evidence="1" id="KW-0732">Signal</keyword>
<evidence type="ECO:0000313" key="4">
    <source>
        <dbReference type="Proteomes" id="UP000064912"/>
    </source>
</evidence>
<dbReference type="eggNOG" id="ENOG5033F44">
    <property type="taxonomic scope" value="Bacteria"/>
</dbReference>
<name>A0A0D6B3Q9_RHOSU</name>
<reference evidence="3 4" key="1">
    <citation type="submission" date="2015-02" db="EMBL/GenBank/DDBJ databases">
        <title>Genome sequene of Rhodovulum sulfidophilum DSM 2351.</title>
        <authorList>
            <person name="Nagao N."/>
        </authorList>
    </citation>
    <scope>NUCLEOTIDE SEQUENCE [LARGE SCALE GENOMIC DNA]</scope>
    <source>
        <strain evidence="3 4">DSM 2351</strain>
    </source>
</reference>
<dbReference type="Pfam" id="PF09832">
    <property type="entry name" value="DUF2059"/>
    <property type="match status" value="1"/>
</dbReference>
<evidence type="ECO:0000313" key="3">
    <source>
        <dbReference type="EMBL" id="BAQ69691.1"/>
    </source>
</evidence>
<proteinExistence type="predicted"/>
<feature type="signal peptide" evidence="1">
    <location>
        <begin position="1"/>
        <end position="21"/>
    </location>
</feature>
<evidence type="ECO:0000259" key="2">
    <source>
        <dbReference type="Pfam" id="PF09832"/>
    </source>
</evidence>
<dbReference type="InterPro" id="IPR018637">
    <property type="entry name" value="DUF2059"/>
</dbReference>
<feature type="domain" description="DUF2059" evidence="2">
    <location>
        <begin position="82"/>
        <end position="132"/>
    </location>
</feature>
<dbReference type="KEGG" id="rsu:NHU_02540"/>
<feature type="chain" id="PRO_5002300993" description="DUF2059 domain-containing protein" evidence="1">
    <location>
        <begin position="22"/>
        <end position="278"/>
    </location>
</feature>
<sequence length="278" mass="30111">MLRLVAATALIAVLAGGAARADEAAETASLQVLVEALALPELVEVMREEGLVYGEGLEDELFPGRGGARWEAAVDRIYDGGRIEAEMRAALDSRLGAAEIAPLVAFFTSPRGARIVALELSARKAMLDPEIDRASRERLEEMEADGDPKLDLVGRFIAVNGLIEANVAGALNANYAFYTGLVDGRAFDYPVTEDQILDDVRRQAPEIREDTRTWLFSYLTMAYAPLDAATMEAYIGLSESRPGRDLNDALFEGVEAVFEDISHELGLAAARFMAGQDL</sequence>
<dbReference type="Proteomes" id="UP000064912">
    <property type="component" value="Chromosome"/>
</dbReference>
<dbReference type="PATRIC" id="fig|35806.4.peg.2620"/>
<gene>
    <name evidence="3" type="ORF">NHU_02540</name>
</gene>
<dbReference type="EMBL" id="AP014800">
    <property type="protein sequence ID" value="BAQ69691.1"/>
    <property type="molecule type" value="Genomic_DNA"/>
</dbReference>
<accession>A0A0D6B3Q9</accession>
<dbReference type="AlphaFoldDB" id="A0A0D6B3Q9"/>
<protein>
    <recommendedName>
        <fullName evidence="2">DUF2059 domain-containing protein</fullName>
    </recommendedName>
</protein>
<organism evidence="3 4">
    <name type="scientific">Rhodovulum sulfidophilum</name>
    <name type="common">Rhodobacter sulfidophilus</name>
    <dbReference type="NCBI Taxonomy" id="35806"/>
    <lineage>
        <taxon>Bacteria</taxon>
        <taxon>Pseudomonadati</taxon>
        <taxon>Pseudomonadota</taxon>
        <taxon>Alphaproteobacteria</taxon>
        <taxon>Rhodobacterales</taxon>
        <taxon>Paracoccaceae</taxon>
        <taxon>Rhodovulum</taxon>
    </lineage>
</organism>